<dbReference type="EMBL" id="CP065725">
    <property type="protein sequence ID" value="QPT40811.1"/>
    <property type="molecule type" value="Genomic_DNA"/>
</dbReference>
<reference evidence="4 5" key="1">
    <citation type="submission" date="2018-06" db="EMBL/GenBank/DDBJ databases">
        <authorList>
            <consortium name="Pathogen Informatics"/>
            <person name="Doyle S."/>
        </authorList>
    </citation>
    <scope>NUCLEOTIDE SEQUENCE [LARGE SCALE GENOMIC DNA]</scope>
    <source>
        <strain evidence="4 5">NCTC11997</strain>
    </source>
</reference>
<dbReference type="GO" id="GO:0032259">
    <property type="term" value="P:methylation"/>
    <property type="evidence" value="ECO:0007669"/>
    <property type="project" value="UniProtKB-KW"/>
</dbReference>
<dbReference type="PANTHER" id="PTHR13847:SF289">
    <property type="entry name" value="GLYCINE OXIDASE"/>
    <property type="match status" value="1"/>
</dbReference>
<dbReference type="Proteomes" id="UP000594903">
    <property type="component" value="Chromosome"/>
</dbReference>
<dbReference type="EMBL" id="UGSB01000001">
    <property type="protein sequence ID" value="SUA52831.1"/>
    <property type="molecule type" value="Genomic_DNA"/>
</dbReference>
<dbReference type="GO" id="GO:0005737">
    <property type="term" value="C:cytoplasm"/>
    <property type="evidence" value="ECO:0007669"/>
    <property type="project" value="TreeGrafter"/>
</dbReference>
<dbReference type="InterPro" id="IPR036188">
    <property type="entry name" value="FAD/NAD-bd_sf"/>
</dbReference>
<evidence type="ECO:0000313" key="6">
    <source>
        <dbReference type="Proteomes" id="UP000594903"/>
    </source>
</evidence>
<dbReference type="InterPro" id="IPR006076">
    <property type="entry name" value="FAD-dep_OxRdtase"/>
</dbReference>
<dbReference type="Gene3D" id="3.30.9.10">
    <property type="entry name" value="D-Amino Acid Oxidase, subunit A, domain 2"/>
    <property type="match status" value="1"/>
</dbReference>
<evidence type="ECO:0000313" key="3">
    <source>
        <dbReference type="EMBL" id="QPT40811.1"/>
    </source>
</evidence>
<dbReference type="AlphaFoldDB" id="A0A378XCZ8"/>
<evidence type="ECO:0000313" key="5">
    <source>
        <dbReference type="Proteomes" id="UP000254603"/>
    </source>
</evidence>
<accession>A0A378XCZ8</accession>
<keyword evidence="4" id="KW-0808">Transferase</keyword>
<keyword evidence="4" id="KW-0489">Methyltransferase</keyword>
<dbReference type="Proteomes" id="UP000254603">
    <property type="component" value="Unassembled WGS sequence"/>
</dbReference>
<dbReference type="Pfam" id="PF01266">
    <property type="entry name" value="DAO"/>
    <property type="match status" value="1"/>
</dbReference>
<keyword evidence="6" id="KW-1185">Reference proteome</keyword>
<dbReference type="STRING" id="1122619.GCA_000373745_00953"/>
<dbReference type="GO" id="GO:0008168">
    <property type="term" value="F:methyltransferase activity"/>
    <property type="evidence" value="ECO:0007669"/>
    <property type="project" value="UniProtKB-KW"/>
</dbReference>
<dbReference type="Gene3D" id="3.50.50.60">
    <property type="entry name" value="FAD/NAD(P)-binding domain"/>
    <property type="match status" value="1"/>
</dbReference>
<dbReference type="RefSeq" id="WP_018574136.1">
    <property type="nucleotide sequence ID" value="NZ_CP065725.1"/>
</dbReference>
<evidence type="ECO:0000313" key="4">
    <source>
        <dbReference type="EMBL" id="SUA52831.1"/>
    </source>
</evidence>
<gene>
    <name evidence="3" type="ORF">I6G29_04370</name>
    <name evidence="4" type="ORF">NCTC11997_00925</name>
</gene>
<evidence type="ECO:0000259" key="2">
    <source>
        <dbReference type="Pfam" id="PF01266"/>
    </source>
</evidence>
<reference evidence="3 6" key="2">
    <citation type="submission" date="2020-12" db="EMBL/GenBank/DDBJ databases">
        <title>FDA dAtabase for Regulatory Grade micrObial Sequences (FDA-ARGOS): Supporting development and validation of Infectious Disease Dx tests.</title>
        <authorList>
            <person name="Sproer C."/>
            <person name="Gronow S."/>
            <person name="Severitt S."/>
            <person name="Schroder I."/>
            <person name="Tallon L."/>
            <person name="Sadzewicz L."/>
            <person name="Zhao X."/>
            <person name="Boylan J."/>
            <person name="Ott S."/>
            <person name="Bowen H."/>
            <person name="Vavikolanu K."/>
            <person name="Mehta A."/>
            <person name="Aluvathingal J."/>
            <person name="Nadendla S."/>
            <person name="Lowell S."/>
            <person name="Myers T."/>
            <person name="Yan Y."/>
            <person name="Sichtig H."/>
        </authorList>
    </citation>
    <scope>NUCLEOTIDE SEQUENCE [LARGE SCALE GENOMIC DNA]</scope>
    <source>
        <strain evidence="3 6">FDAARGOS_872</strain>
    </source>
</reference>
<dbReference type="PANTHER" id="PTHR13847">
    <property type="entry name" value="SARCOSINE DEHYDROGENASE-RELATED"/>
    <property type="match status" value="1"/>
</dbReference>
<sequence>MQIGIAGAGLAGRLLAYALSTHGHQVEVFDPAPDAHARIAAGWTAAGMLCPLAEMDTGDDYVYKLGQRSLQLWADIAKLTDNKIDLRLKGSLMLAHKGDEGAAEQMISLLQRKSPNPDDQPRVTSMRELQELEPSVQGPSHAWYLPFEGQVDTTLAMQTLCADAKGVTWHWGTSVKELTPGELVIGDEKRQFDWVFDTRGVGARRLKHPHPTELSCQNVRGVRGEVFWVQAPEITLNRPLRLLHPRYHVYIVPRQNNLFVIGASSIESEDRSPVSVRTTVELLAAAHSVLPGLSEGRIVHTETNLRPALVDNFPRIETEQGLSRINGLFRHGWMIAPAMIEEALETAFKAPMLAQSHSEI</sequence>
<protein>
    <submittedName>
        <fullName evidence="4">Bifunctional tRNA (Mnm(5)s(2)U34)-methyltransferase/FAD-dependent cmnm(5)s(2)U34 oxidoreductase</fullName>
    </submittedName>
    <submittedName>
        <fullName evidence="3">FAD-dependent oxidoreductase</fullName>
    </submittedName>
</protein>
<name>A0A378XCZ8_9BURK</name>
<evidence type="ECO:0000256" key="1">
    <source>
        <dbReference type="ARBA" id="ARBA00023002"/>
    </source>
</evidence>
<dbReference type="OrthoDB" id="9790035at2"/>
<keyword evidence="1" id="KW-0560">Oxidoreductase</keyword>
<proteinExistence type="predicted"/>
<feature type="domain" description="FAD dependent oxidoreductase" evidence="2">
    <location>
        <begin position="4"/>
        <end position="339"/>
    </location>
</feature>
<organism evidence="4 5">
    <name type="scientific">Oligella ureolytica</name>
    <dbReference type="NCBI Taxonomy" id="90244"/>
    <lineage>
        <taxon>Bacteria</taxon>
        <taxon>Pseudomonadati</taxon>
        <taxon>Pseudomonadota</taxon>
        <taxon>Betaproteobacteria</taxon>
        <taxon>Burkholderiales</taxon>
        <taxon>Alcaligenaceae</taxon>
        <taxon>Oligella</taxon>
    </lineage>
</organism>
<dbReference type="SUPFAM" id="SSF51905">
    <property type="entry name" value="FAD/NAD(P)-binding domain"/>
    <property type="match status" value="1"/>
</dbReference>
<dbReference type="GO" id="GO:0016491">
    <property type="term" value="F:oxidoreductase activity"/>
    <property type="evidence" value="ECO:0007669"/>
    <property type="project" value="UniProtKB-KW"/>
</dbReference>